<dbReference type="Gene3D" id="1.10.10.60">
    <property type="entry name" value="Homeodomain-like"/>
    <property type="match status" value="1"/>
</dbReference>
<accession>A0A4S4BQV0</accession>
<dbReference type="SMART" id="SM00382">
    <property type="entry name" value="AAA"/>
    <property type="match status" value="1"/>
</dbReference>
<dbReference type="FunFam" id="3.40.50.300:FF:000006">
    <property type="entry name" value="DNA-binding transcriptional regulator NtrC"/>
    <property type="match status" value="1"/>
</dbReference>
<dbReference type="CDD" id="cd00009">
    <property type="entry name" value="AAA"/>
    <property type="match status" value="1"/>
</dbReference>
<dbReference type="EMBL" id="SSNT01000016">
    <property type="protein sequence ID" value="THF77178.1"/>
    <property type="molecule type" value="Genomic_DNA"/>
</dbReference>
<evidence type="ECO:0000313" key="6">
    <source>
        <dbReference type="Proteomes" id="UP000310334"/>
    </source>
</evidence>
<dbReference type="PANTHER" id="PTHR32071:SF101">
    <property type="entry name" value="ACETOIN DEHYDROGENASE OPERON TRANSCRIPTIONAL ACTIVATOR ACOR"/>
    <property type="match status" value="1"/>
</dbReference>
<dbReference type="SUPFAM" id="SSF46689">
    <property type="entry name" value="Homeodomain-like"/>
    <property type="match status" value="1"/>
</dbReference>
<sequence length="602" mass="69418">MYMSMEIRQTWEKYIHENKLDPSKIDKVISDSWKLSKKFKVNPNQGVGNRILTTSDFQEKLRNNETLISLAKRSMDRFRILFKNMDFILVLTDAEGYILWQSGNERLRETAREIGFWEGSQWTESVVGTNAIGVALRTKEANIIHGYEHFAKASQRWSCVSSPIFGEDGQVKGVVDLSMPAHYPKEFDFLVRVQLIADYISEALQRKAYEDQKYMLQYYSSKKQPGILCDSSMTILHISTELINEPESYLGKKLNDIKTTDWLIGIQEPIWKEDACIGYFVHGLKQRVADKTFVFPYVAGRSKTYHELLEEVKIVAPTSAPIHLFGETGTGKEVLANTIHVNSPFSEGKLVSVNCGSIPDNLMESELFGYEKGAFTGANANGYQGKIEQANNGTLFLDEIEDMPASMQSDLLRVLQEKKLTRIGGNQEIQVNFRLITASNQDLKTLVINGEFREDLFYRVYVCPLHIPPLRERKEDIRELIKSYEDANAWYPFWEKELIEVAEQNQWNGNIRELNNFLERCHVYYRERTPTREQLIQLIHKGGLILQHPETSSEDINFKEQIEKEQIMNALIQNNGNIPLSAKQLSMSKSTLYRKITKYRLN</sequence>
<keyword evidence="6" id="KW-1185">Reference proteome</keyword>
<dbReference type="AlphaFoldDB" id="A0A4S4BQV0"/>
<protein>
    <submittedName>
        <fullName evidence="5">Sigma-54-dependent Fis family transcriptional regulator</fullName>
    </submittedName>
</protein>
<gene>
    <name evidence="5" type="ORF">E6W99_19505</name>
</gene>
<dbReference type="Proteomes" id="UP000310334">
    <property type="component" value="Unassembled WGS sequence"/>
</dbReference>
<dbReference type="Pfam" id="PF00158">
    <property type="entry name" value="Sigma54_activat"/>
    <property type="match status" value="1"/>
</dbReference>
<dbReference type="PRINTS" id="PR01590">
    <property type="entry name" value="HTHFIS"/>
</dbReference>
<name>A0A4S4BQV0_9BACI</name>
<keyword evidence="2" id="KW-0067">ATP-binding</keyword>
<dbReference type="InterPro" id="IPR027417">
    <property type="entry name" value="P-loop_NTPase"/>
</dbReference>
<dbReference type="Gene3D" id="1.10.8.60">
    <property type="match status" value="1"/>
</dbReference>
<dbReference type="GO" id="GO:0043565">
    <property type="term" value="F:sequence-specific DNA binding"/>
    <property type="evidence" value="ECO:0007669"/>
    <property type="project" value="InterPro"/>
</dbReference>
<keyword evidence="3" id="KW-0805">Transcription regulation</keyword>
<dbReference type="PANTHER" id="PTHR32071">
    <property type="entry name" value="TRANSCRIPTIONAL REGULATORY PROTEIN"/>
    <property type="match status" value="1"/>
</dbReference>
<evidence type="ECO:0000313" key="5">
    <source>
        <dbReference type="EMBL" id="THF77178.1"/>
    </source>
</evidence>
<keyword evidence="1" id="KW-0547">Nucleotide-binding</keyword>
<dbReference type="InterPro" id="IPR025943">
    <property type="entry name" value="Sigma_54_int_dom_ATP-bd_2"/>
</dbReference>
<dbReference type="Gene3D" id="3.40.50.300">
    <property type="entry name" value="P-loop containing nucleotide triphosphate hydrolases"/>
    <property type="match status" value="1"/>
</dbReference>
<dbReference type="InterPro" id="IPR029016">
    <property type="entry name" value="GAF-like_dom_sf"/>
</dbReference>
<keyword evidence="4" id="KW-0804">Transcription</keyword>
<dbReference type="Pfam" id="PF02954">
    <property type="entry name" value="HTH_8"/>
    <property type="match status" value="1"/>
</dbReference>
<dbReference type="SUPFAM" id="SSF52540">
    <property type="entry name" value="P-loop containing nucleoside triphosphate hydrolases"/>
    <property type="match status" value="1"/>
</dbReference>
<evidence type="ECO:0000256" key="1">
    <source>
        <dbReference type="ARBA" id="ARBA00022741"/>
    </source>
</evidence>
<proteinExistence type="predicted"/>
<comment type="caution">
    <text evidence="5">The sequence shown here is derived from an EMBL/GenBank/DDBJ whole genome shotgun (WGS) entry which is preliminary data.</text>
</comment>
<dbReference type="InterPro" id="IPR058031">
    <property type="entry name" value="AAA_lid_NorR"/>
</dbReference>
<dbReference type="InterPro" id="IPR009057">
    <property type="entry name" value="Homeodomain-like_sf"/>
</dbReference>
<dbReference type="InterPro" id="IPR002078">
    <property type="entry name" value="Sigma_54_int"/>
</dbReference>
<dbReference type="GO" id="GO:0005524">
    <property type="term" value="F:ATP binding"/>
    <property type="evidence" value="ECO:0007669"/>
    <property type="project" value="UniProtKB-KW"/>
</dbReference>
<dbReference type="Gene3D" id="3.30.450.40">
    <property type="match status" value="1"/>
</dbReference>
<organism evidence="5 6">
    <name type="scientific">Metabacillus sediminilitoris</name>
    <dbReference type="NCBI Taxonomy" id="2567941"/>
    <lineage>
        <taxon>Bacteria</taxon>
        <taxon>Bacillati</taxon>
        <taxon>Bacillota</taxon>
        <taxon>Bacilli</taxon>
        <taxon>Bacillales</taxon>
        <taxon>Bacillaceae</taxon>
        <taxon>Metabacillus</taxon>
    </lineage>
</organism>
<evidence type="ECO:0000256" key="3">
    <source>
        <dbReference type="ARBA" id="ARBA00023015"/>
    </source>
</evidence>
<evidence type="ECO:0000256" key="4">
    <source>
        <dbReference type="ARBA" id="ARBA00023163"/>
    </source>
</evidence>
<dbReference type="GO" id="GO:0006355">
    <property type="term" value="P:regulation of DNA-templated transcription"/>
    <property type="evidence" value="ECO:0007669"/>
    <property type="project" value="InterPro"/>
</dbReference>
<dbReference type="InterPro" id="IPR002197">
    <property type="entry name" value="HTH_Fis"/>
</dbReference>
<dbReference type="PROSITE" id="PS50045">
    <property type="entry name" value="SIGMA54_INTERACT_4"/>
    <property type="match status" value="1"/>
</dbReference>
<dbReference type="InterPro" id="IPR003593">
    <property type="entry name" value="AAA+_ATPase"/>
</dbReference>
<reference evidence="5 6" key="1">
    <citation type="submission" date="2019-04" db="EMBL/GenBank/DDBJ databases">
        <title>Bacillus sediminilitoris sp. nov., isolated from a tidal flat sediment on the East China Sea.</title>
        <authorList>
            <person name="Wei Y."/>
            <person name="Mao H."/>
            <person name="Fang J."/>
        </authorList>
    </citation>
    <scope>NUCLEOTIDE SEQUENCE [LARGE SCALE GENOMIC DNA]</scope>
    <source>
        <strain evidence="5 6">DSL-17</strain>
    </source>
</reference>
<dbReference type="PROSITE" id="PS00676">
    <property type="entry name" value="SIGMA54_INTERACT_2"/>
    <property type="match status" value="1"/>
</dbReference>
<dbReference type="Pfam" id="PF25601">
    <property type="entry name" value="AAA_lid_14"/>
    <property type="match status" value="1"/>
</dbReference>
<dbReference type="OrthoDB" id="9771372at2"/>
<evidence type="ECO:0000256" key="2">
    <source>
        <dbReference type="ARBA" id="ARBA00022840"/>
    </source>
</evidence>